<proteinExistence type="predicted"/>
<accession>A0A5N6E5A2</accession>
<reference evidence="1 2" key="1">
    <citation type="submission" date="2019-04" db="EMBL/GenBank/DDBJ databases">
        <title>Fungal friends and foes A comparative genomics study of 23 Aspergillus species from section Flavi.</title>
        <authorList>
            <consortium name="DOE Joint Genome Institute"/>
            <person name="Kjaerbolling I."/>
            <person name="Vesth T.C."/>
            <person name="Frisvad J.C."/>
            <person name="Nybo J.L."/>
            <person name="Theobald S."/>
            <person name="Kildgaard S."/>
            <person name="Petersen T.I."/>
            <person name="Kuo A."/>
            <person name="Sato A."/>
            <person name="Lyhne E.K."/>
            <person name="Kogle M.E."/>
            <person name="Wiebenga A."/>
            <person name="Kun R.S."/>
            <person name="Lubbers R.J."/>
            <person name="Makela M.R."/>
            <person name="Barry K."/>
            <person name="Chovatia M."/>
            <person name="Clum A."/>
            <person name="Daum C."/>
            <person name="Haridas S."/>
            <person name="He G."/>
            <person name="LaButti K."/>
            <person name="Lipzen A."/>
            <person name="Mondo S."/>
            <person name="Pangilinan J."/>
            <person name="Riley R."/>
            <person name="Salamov A."/>
            <person name="Simmons B.A."/>
            <person name="Magnuson J.K."/>
            <person name="Henrissat B."/>
            <person name="Mortensen U.H."/>
            <person name="Larsen T.O."/>
            <person name="De vries R.P."/>
            <person name="Grigoriev I.V."/>
            <person name="Machida M."/>
            <person name="Baker S.E."/>
            <person name="Andersen M.R."/>
        </authorList>
    </citation>
    <scope>NUCLEOTIDE SEQUENCE [LARGE SCALE GENOMIC DNA]</scope>
    <source>
        <strain evidence="1 2">CBS 117618</strain>
    </source>
</reference>
<dbReference type="VEuPathDB" id="FungiDB:BDV34DRAFT_184207"/>
<dbReference type="Proteomes" id="UP000326532">
    <property type="component" value="Unassembled WGS sequence"/>
</dbReference>
<name>A0A5N6E5A2_ASPPA</name>
<sequence>MLCGYNSILSYFSLMLCQPGTGLTYVHLDRGSRALCGIIFWISLPVQSMKSIVKNWRTAIRNSDSHSKMPFQDHNA</sequence>
<evidence type="ECO:0000313" key="2">
    <source>
        <dbReference type="Proteomes" id="UP000326532"/>
    </source>
</evidence>
<gene>
    <name evidence="1" type="ORF">BDV34DRAFT_184207</name>
</gene>
<organism evidence="1 2">
    <name type="scientific">Aspergillus parasiticus</name>
    <dbReference type="NCBI Taxonomy" id="5067"/>
    <lineage>
        <taxon>Eukaryota</taxon>
        <taxon>Fungi</taxon>
        <taxon>Dikarya</taxon>
        <taxon>Ascomycota</taxon>
        <taxon>Pezizomycotina</taxon>
        <taxon>Eurotiomycetes</taxon>
        <taxon>Eurotiomycetidae</taxon>
        <taxon>Eurotiales</taxon>
        <taxon>Aspergillaceae</taxon>
        <taxon>Aspergillus</taxon>
        <taxon>Aspergillus subgen. Circumdati</taxon>
    </lineage>
</organism>
<evidence type="ECO:0000313" key="1">
    <source>
        <dbReference type="EMBL" id="KAB8212558.1"/>
    </source>
</evidence>
<keyword evidence="2" id="KW-1185">Reference proteome</keyword>
<dbReference type="AlphaFoldDB" id="A0A5N6E5A2"/>
<dbReference type="EMBL" id="ML734936">
    <property type="protein sequence ID" value="KAB8212558.1"/>
    <property type="molecule type" value="Genomic_DNA"/>
</dbReference>
<protein>
    <submittedName>
        <fullName evidence="1">Uncharacterized protein</fullName>
    </submittedName>
</protein>